<name>A0A3N4LRT7_9PEZI</name>
<gene>
    <name evidence="1" type="ORF">L211DRAFT_875423</name>
</gene>
<sequence>MDMVSVTERNHVLMAEGKTGLIGEAVKKCLLSMRICGTITIMERFTDFLRQAKVGECLDITEFCLRGHGRWTCYSWEWRTTEEWMNGC</sequence>
<keyword evidence="2" id="KW-1185">Reference proteome</keyword>
<dbReference type="EMBL" id="ML121537">
    <property type="protein sequence ID" value="RPB25634.1"/>
    <property type="molecule type" value="Genomic_DNA"/>
</dbReference>
<proteinExistence type="predicted"/>
<dbReference type="InParanoid" id="A0A3N4LRT7"/>
<dbReference type="Proteomes" id="UP000267821">
    <property type="component" value="Unassembled WGS sequence"/>
</dbReference>
<accession>A0A3N4LRT7</accession>
<organism evidence="1 2">
    <name type="scientific">Terfezia boudieri ATCC MYA-4762</name>
    <dbReference type="NCBI Taxonomy" id="1051890"/>
    <lineage>
        <taxon>Eukaryota</taxon>
        <taxon>Fungi</taxon>
        <taxon>Dikarya</taxon>
        <taxon>Ascomycota</taxon>
        <taxon>Pezizomycotina</taxon>
        <taxon>Pezizomycetes</taxon>
        <taxon>Pezizales</taxon>
        <taxon>Pezizaceae</taxon>
        <taxon>Terfezia</taxon>
    </lineage>
</organism>
<protein>
    <submittedName>
        <fullName evidence="1">Uncharacterized protein</fullName>
    </submittedName>
</protein>
<evidence type="ECO:0000313" key="1">
    <source>
        <dbReference type="EMBL" id="RPB25634.1"/>
    </source>
</evidence>
<dbReference type="AlphaFoldDB" id="A0A3N4LRT7"/>
<evidence type="ECO:0000313" key="2">
    <source>
        <dbReference type="Proteomes" id="UP000267821"/>
    </source>
</evidence>
<reference evidence="1 2" key="1">
    <citation type="journal article" date="2018" name="Nat. Ecol. Evol.">
        <title>Pezizomycetes genomes reveal the molecular basis of ectomycorrhizal truffle lifestyle.</title>
        <authorList>
            <person name="Murat C."/>
            <person name="Payen T."/>
            <person name="Noel B."/>
            <person name="Kuo A."/>
            <person name="Morin E."/>
            <person name="Chen J."/>
            <person name="Kohler A."/>
            <person name="Krizsan K."/>
            <person name="Balestrini R."/>
            <person name="Da Silva C."/>
            <person name="Montanini B."/>
            <person name="Hainaut M."/>
            <person name="Levati E."/>
            <person name="Barry K.W."/>
            <person name="Belfiori B."/>
            <person name="Cichocki N."/>
            <person name="Clum A."/>
            <person name="Dockter R.B."/>
            <person name="Fauchery L."/>
            <person name="Guy J."/>
            <person name="Iotti M."/>
            <person name="Le Tacon F."/>
            <person name="Lindquist E.A."/>
            <person name="Lipzen A."/>
            <person name="Malagnac F."/>
            <person name="Mello A."/>
            <person name="Molinier V."/>
            <person name="Miyauchi S."/>
            <person name="Poulain J."/>
            <person name="Riccioni C."/>
            <person name="Rubini A."/>
            <person name="Sitrit Y."/>
            <person name="Splivallo R."/>
            <person name="Traeger S."/>
            <person name="Wang M."/>
            <person name="Zifcakova L."/>
            <person name="Wipf D."/>
            <person name="Zambonelli A."/>
            <person name="Paolocci F."/>
            <person name="Nowrousian M."/>
            <person name="Ottonello S."/>
            <person name="Baldrian P."/>
            <person name="Spatafora J.W."/>
            <person name="Henrissat B."/>
            <person name="Nagy L.G."/>
            <person name="Aury J.M."/>
            <person name="Wincker P."/>
            <person name="Grigoriev I.V."/>
            <person name="Bonfante P."/>
            <person name="Martin F.M."/>
        </authorList>
    </citation>
    <scope>NUCLEOTIDE SEQUENCE [LARGE SCALE GENOMIC DNA]</scope>
    <source>
        <strain evidence="1 2">ATCC MYA-4762</strain>
    </source>
</reference>